<protein>
    <submittedName>
        <fullName evidence="7">Lysylphosphatidylglycerol synthetase</fullName>
    </submittedName>
</protein>
<keyword evidence="3 6" id="KW-0812">Transmembrane</keyword>
<evidence type="ECO:0000256" key="2">
    <source>
        <dbReference type="ARBA" id="ARBA00022475"/>
    </source>
</evidence>
<keyword evidence="5 6" id="KW-0472">Membrane</keyword>
<feature type="transmembrane region" description="Helical" evidence="6">
    <location>
        <begin position="219"/>
        <end position="245"/>
    </location>
</feature>
<dbReference type="STRING" id="1420851.AU255_02050"/>
<comment type="subcellular location">
    <subcellularLocation>
        <location evidence="1">Cell membrane</location>
        <topology evidence="1">Multi-pass membrane protein</topology>
    </subcellularLocation>
</comment>
<gene>
    <name evidence="7" type="ORF">AU255_02050</name>
</gene>
<feature type="transmembrane region" description="Helical" evidence="6">
    <location>
        <begin position="7"/>
        <end position="23"/>
    </location>
</feature>
<feature type="transmembrane region" description="Helical" evidence="6">
    <location>
        <begin position="294"/>
        <end position="317"/>
    </location>
</feature>
<organism evidence="7 8">
    <name type="scientific">Methyloprofundus sedimenti</name>
    <dbReference type="NCBI Taxonomy" id="1420851"/>
    <lineage>
        <taxon>Bacteria</taxon>
        <taxon>Pseudomonadati</taxon>
        <taxon>Pseudomonadota</taxon>
        <taxon>Gammaproteobacteria</taxon>
        <taxon>Methylococcales</taxon>
        <taxon>Methylococcaceae</taxon>
        <taxon>Methyloprofundus</taxon>
    </lineage>
</organism>
<evidence type="ECO:0000313" key="7">
    <source>
        <dbReference type="EMBL" id="OQK16713.1"/>
    </source>
</evidence>
<feature type="transmembrane region" description="Helical" evidence="6">
    <location>
        <begin position="150"/>
        <end position="170"/>
    </location>
</feature>
<feature type="transmembrane region" description="Helical" evidence="6">
    <location>
        <begin position="43"/>
        <end position="60"/>
    </location>
</feature>
<evidence type="ECO:0000256" key="5">
    <source>
        <dbReference type="ARBA" id="ARBA00023136"/>
    </source>
</evidence>
<evidence type="ECO:0000256" key="4">
    <source>
        <dbReference type="ARBA" id="ARBA00022989"/>
    </source>
</evidence>
<dbReference type="AlphaFoldDB" id="A0A1V8M5M8"/>
<name>A0A1V8M5M8_9GAMM</name>
<sequence length="331" mass="36462">MKATQMARITLGLVFASFFIWLIAKQVNFAELSSVLANTNPEWIFAALVAFCCGYACRIARWRKMLLQDSPTLSFKNCAGPLLASFAVNNVLPFRSGDVMRAFAFNRQLKTSSGIVLASLFVERLLDLLMVLLMLGAALTMFHLDFERFAGVGSMMLISLSLLIILVLLFPRLFTPLIRVLNRIIIKLSPGFGYKLAVEINKGLNTLLHLAKKGTMLKLILWSCAAWLSEGMLFWCVAMALLPAIELTQAAWLALPVGTLATLIPGTPGYIGTFDYFTIKAMTSLGNTTAASTAYALLVHALLWLPPTLTGGLYLLANNIQKPRIKNEYDT</sequence>
<reference evidence="7 8" key="1">
    <citation type="submission" date="2015-12" db="EMBL/GenBank/DDBJ databases">
        <authorList>
            <person name="Shamseldin A."/>
            <person name="Moawad H."/>
            <person name="Abd El-Rahim W.M."/>
            <person name="Sadowsky M.J."/>
        </authorList>
    </citation>
    <scope>NUCLEOTIDE SEQUENCE [LARGE SCALE GENOMIC DNA]</scope>
    <source>
        <strain evidence="7 8">WF1</strain>
    </source>
</reference>
<evidence type="ECO:0000256" key="6">
    <source>
        <dbReference type="SAM" id="Phobius"/>
    </source>
</evidence>
<dbReference type="GO" id="GO:0005886">
    <property type="term" value="C:plasma membrane"/>
    <property type="evidence" value="ECO:0007669"/>
    <property type="project" value="UniProtKB-SubCell"/>
</dbReference>
<evidence type="ECO:0000256" key="3">
    <source>
        <dbReference type="ARBA" id="ARBA00022692"/>
    </source>
</evidence>
<evidence type="ECO:0000313" key="8">
    <source>
        <dbReference type="Proteomes" id="UP000191980"/>
    </source>
</evidence>
<dbReference type="Pfam" id="PF03706">
    <property type="entry name" value="LPG_synthase_TM"/>
    <property type="match status" value="1"/>
</dbReference>
<feature type="transmembrane region" description="Helical" evidence="6">
    <location>
        <begin position="125"/>
        <end position="144"/>
    </location>
</feature>
<dbReference type="PANTHER" id="PTHR39087">
    <property type="entry name" value="UPF0104 MEMBRANE PROTEIN MJ1595"/>
    <property type="match status" value="1"/>
</dbReference>
<accession>A0A1V8M5M8</accession>
<evidence type="ECO:0000256" key="1">
    <source>
        <dbReference type="ARBA" id="ARBA00004651"/>
    </source>
</evidence>
<dbReference type="NCBIfam" id="TIGR00374">
    <property type="entry name" value="flippase-like domain"/>
    <property type="match status" value="1"/>
</dbReference>
<dbReference type="RefSeq" id="WP_080521337.1">
    <property type="nucleotide sequence ID" value="NZ_LPUF01000001.1"/>
</dbReference>
<dbReference type="InterPro" id="IPR022791">
    <property type="entry name" value="L-PG_synthase/AglD"/>
</dbReference>
<comment type="caution">
    <text evidence="7">The sequence shown here is derived from an EMBL/GenBank/DDBJ whole genome shotgun (WGS) entry which is preliminary data.</text>
</comment>
<keyword evidence="4 6" id="KW-1133">Transmembrane helix</keyword>
<proteinExistence type="predicted"/>
<dbReference type="Proteomes" id="UP000191980">
    <property type="component" value="Unassembled WGS sequence"/>
</dbReference>
<dbReference type="OrthoDB" id="5242769at2"/>
<dbReference type="PANTHER" id="PTHR39087:SF2">
    <property type="entry name" value="UPF0104 MEMBRANE PROTEIN MJ1595"/>
    <property type="match status" value="1"/>
</dbReference>
<keyword evidence="8" id="KW-1185">Reference proteome</keyword>
<keyword evidence="2" id="KW-1003">Cell membrane</keyword>
<dbReference type="EMBL" id="LPUF01000001">
    <property type="protein sequence ID" value="OQK16713.1"/>
    <property type="molecule type" value="Genomic_DNA"/>
</dbReference>